<evidence type="ECO:0000313" key="2">
    <source>
        <dbReference type="EMBL" id="KAG0691003.1"/>
    </source>
</evidence>
<reference evidence="2" key="1">
    <citation type="submission" date="2020-11" db="EMBL/GenBank/DDBJ databases">
        <title>Kefir isolates.</title>
        <authorList>
            <person name="Marcisauskas S."/>
            <person name="Kim Y."/>
            <person name="Blasche S."/>
        </authorList>
    </citation>
    <scope>NUCLEOTIDE SEQUENCE</scope>
    <source>
        <strain evidence="2">Olga-1</strain>
    </source>
</reference>
<dbReference type="Proteomes" id="UP000697127">
    <property type="component" value="Unassembled WGS sequence"/>
</dbReference>
<feature type="region of interest" description="Disordered" evidence="1">
    <location>
        <begin position="166"/>
        <end position="194"/>
    </location>
</feature>
<organism evidence="2 3">
    <name type="scientific">Pichia californica</name>
    <dbReference type="NCBI Taxonomy" id="460514"/>
    <lineage>
        <taxon>Eukaryota</taxon>
        <taxon>Fungi</taxon>
        <taxon>Dikarya</taxon>
        <taxon>Ascomycota</taxon>
        <taxon>Saccharomycotina</taxon>
        <taxon>Pichiomycetes</taxon>
        <taxon>Pichiales</taxon>
        <taxon>Pichiaceae</taxon>
        <taxon>Pichia</taxon>
    </lineage>
</organism>
<comment type="caution">
    <text evidence="2">The sequence shown here is derived from an EMBL/GenBank/DDBJ whole genome shotgun (WGS) entry which is preliminary data.</text>
</comment>
<gene>
    <name evidence="2" type="ORF">C6P40_000282</name>
</gene>
<protein>
    <submittedName>
        <fullName evidence="2">Uncharacterized protein</fullName>
    </submittedName>
</protein>
<evidence type="ECO:0000313" key="3">
    <source>
        <dbReference type="Proteomes" id="UP000697127"/>
    </source>
</evidence>
<evidence type="ECO:0000256" key="1">
    <source>
        <dbReference type="SAM" id="MobiDB-lite"/>
    </source>
</evidence>
<keyword evidence="3" id="KW-1185">Reference proteome</keyword>
<sequence length="194" mass="21507">MASLTPMTPQIVPQTITPVSIQDLEAGNMDIDTLLQQIEFLQHKLEKIRYDMFMYINAMSSIEETSIPSEIYKDISNRVITLKTEFNTFFAAYKCVLPVIRYFKIKQGMSPDDAIKIVPRRVHIDPKLLADISTTKNNTNDLDLVQVSAAVSSASTPLNVTAATTAATTASANNTPSSKRSQPKPTKRKTAKKV</sequence>
<dbReference type="EMBL" id="PUHW01000011">
    <property type="protein sequence ID" value="KAG0691003.1"/>
    <property type="molecule type" value="Genomic_DNA"/>
</dbReference>
<proteinExistence type="predicted"/>
<name>A0A9P6WR91_9ASCO</name>
<accession>A0A9P6WR91</accession>
<feature type="compositionally biased region" description="Basic residues" evidence="1">
    <location>
        <begin position="181"/>
        <end position="194"/>
    </location>
</feature>
<feature type="compositionally biased region" description="Low complexity" evidence="1">
    <location>
        <begin position="166"/>
        <end position="175"/>
    </location>
</feature>
<dbReference type="AlphaFoldDB" id="A0A9P6WR91"/>